<gene>
    <name evidence="1" type="ORF">JCM19294_1982</name>
</gene>
<dbReference type="EMBL" id="BBML01000002">
    <property type="protein sequence ID" value="GAK96469.1"/>
    <property type="molecule type" value="Genomic_DNA"/>
</dbReference>
<dbReference type="Proteomes" id="UP000029221">
    <property type="component" value="Unassembled WGS sequence"/>
</dbReference>
<reference evidence="1" key="1">
    <citation type="journal article" date="2014" name="Genome Announc.">
        <title>Draft Genome Sequences of Marine Flavobacterium Nonlabens Strains NR17, NR24, NR27, NR32, NR33, and Ara13.</title>
        <authorList>
            <person name="Nakanishi M."/>
            <person name="Meirelles P."/>
            <person name="Suzuki R."/>
            <person name="Takatani N."/>
            <person name="Mino S."/>
            <person name="Suda W."/>
            <person name="Oshima K."/>
            <person name="Hattori M."/>
            <person name="Ohkuma M."/>
            <person name="Hosokawa M."/>
            <person name="Miyashita K."/>
            <person name="Thompson F.L."/>
            <person name="Niwa A."/>
            <person name="Sawabe T."/>
            <person name="Sawabe T."/>
        </authorList>
    </citation>
    <scope>NUCLEOTIDE SEQUENCE [LARGE SCALE GENOMIC DNA]</scope>
    <source>
        <strain evidence="1">JCM 19294</strain>
    </source>
</reference>
<comment type="caution">
    <text evidence="1">The sequence shown here is derived from an EMBL/GenBank/DDBJ whole genome shotgun (WGS) entry which is preliminary data.</text>
</comment>
<evidence type="ECO:0000313" key="1">
    <source>
        <dbReference type="EMBL" id="GAK96469.1"/>
    </source>
</evidence>
<evidence type="ECO:0000313" key="2">
    <source>
        <dbReference type="Proteomes" id="UP000029221"/>
    </source>
</evidence>
<organism evidence="1 2">
    <name type="scientific">Nonlabens tegetincola</name>
    <dbReference type="NCBI Taxonomy" id="323273"/>
    <lineage>
        <taxon>Bacteria</taxon>
        <taxon>Pseudomonadati</taxon>
        <taxon>Bacteroidota</taxon>
        <taxon>Flavobacteriia</taxon>
        <taxon>Flavobacteriales</taxon>
        <taxon>Flavobacteriaceae</taxon>
        <taxon>Nonlabens</taxon>
    </lineage>
</organism>
<accession>A0A090Q066</accession>
<dbReference type="AlphaFoldDB" id="A0A090Q066"/>
<sequence>MVNPVQDCKKWYGVINHPNQPELASERIWDGINKIIGFD</sequence>
<name>A0A090Q066_9FLAO</name>
<protein>
    <submittedName>
        <fullName evidence="1">Uncharacterized protein</fullName>
    </submittedName>
</protein>
<keyword evidence="2" id="KW-1185">Reference proteome</keyword>
<proteinExistence type="predicted"/>